<dbReference type="Gene3D" id="2.60.40.10">
    <property type="entry name" value="Immunoglobulins"/>
    <property type="match status" value="1"/>
</dbReference>
<dbReference type="InterPro" id="IPR013783">
    <property type="entry name" value="Ig-like_fold"/>
</dbReference>
<dbReference type="PROSITE" id="PS50835">
    <property type="entry name" value="IG_LIKE"/>
    <property type="match status" value="1"/>
</dbReference>
<dbReference type="Proteomes" id="UP001558613">
    <property type="component" value="Unassembled WGS sequence"/>
</dbReference>
<keyword evidence="1" id="KW-0472">Membrane</keyword>
<comment type="caution">
    <text evidence="3">The sequence shown here is derived from an EMBL/GenBank/DDBJ whole genome shotgun (WGS) entry which is preliminary data.</text>
</comment>
<dbReference type="SMART" id="SM00409">
    <property type="entry name" value="IG"/>
    <property type="match status" value="1"/>
</dbReference>
<organism evidence="3 4">
    <name type="scientific">Cirrhinus molitorella</name>
    <name type="common">mud carp</name>
    <dbReference type="NCBI Taxonomy" id="172907"/>
    <lineage>
        <taxon>Eukaryota</taxon>
        <taxon>Metazoa</taxon>
        <taxon>Chordata</taxon>
        <taxon>Craniata</taxon>
        <taxon>Vertebrata</taxon>
        <taxon>Euteleostomi</taxon>
        <taxon>Actinopterygii</taxon>
        <taxon>Neopterygii</taxon>
        <taxon>Teleostei</taxon>
        <taxon>Ostariophysi</taxon>
        <taxon>Cypriniformes</taxon>
        <taxon>Cyprinidae</taxon>
        <taxon>Labeoninae</taxon>
        <taxon>Labeonini</taxon>
        <taxon>Cirrhinus</taxon>
    </lineage>
</organism>
<feature type="domain" description="Ig-like" evidence="2">
    <location>
        <begin position="36"/>
        <end position="121"/>
    </location>
</feature>
<feature type="transmembrane region" description="Helical" evidence="1">
    <location>
        <begin position="7"/>
        <end position="25"/>
    </location>
</feature>
<gene>
    <name evidence="3" type="ORF">QQF64_008901</name>
</gene>
<reference evidence="3 4" key="1">
    <citation type="submission" date="2023-09" db="EMBL/GenBank/DDBJ databases">
        <authorList>
            <person name="Wang M."/>
        </authorList>
    </citation>
    <scope>NUCLEOTIDE SEQUENCE [LARGE SCALE GENOMIC DNA]</scope>
    <source>
        <strain evidence="3">GT-2023</strain>
        <tissue evidence="3">Liver</tissue>
    </source>
</reference>
<evidence type="ECO:0000313" key="4">
    <source>
        <dbReference type="Proteomes" id="UP001558613"/>
    </source>
</evidence>
<evidence type="ECO:0000313" key="3">
    <source>
        <dbReference type="EMBL" id="KAL1261074.1"/>
    </source>
</evidence>
<evidence type="ECO:0000259" key="2">
    <source>
        <dbReference type="PROSITE" id="PS50835"/>
    </source>
</evidence>
<dbReference type="SUPFAM" id="SSF48726">
    <property type="entry name" value="Immunoglobulin"/>
    <property type="match status" value="1"/>
</dbReference>
<evidence type="ECO:0000256" key="1">
    <source>
        <dbReference type="SAM" id="Phobius"/>
    </source>
</evidence>
<sequence>MNNQKRYSISFLVFVLVSGSARVWVDQSPTEEDYKEGDTATLLCQIHSDQEQIENCEFLWYIWNEIIPSRTISVENAHRYQDRATMEFNQTTASLTVKDLSVNDTDQLRCIAECFVDKELTRYLGKGTTLLIHDKNEKNEHPSKVPVLNAELDAGNSLNPWIGFLLLSLNITIFIIITVVCVSIIKKMRKK</sequence>
<keyword evidence="1" id="KW-0812">Transmembrane</keyword>
<feature type="transmembrane region" description="Helical" evidence="1">
    <location>
        <begin position="161"/>
        <end position="185"/>
    </location>
</feature>
<proteinExistence type="predicted"/>
<name>A0ABR3MAU7_9TELE</name>
<dbReference type="InterPro" id="IPR007110">
    <property type="entry name" value="Ig-like_dom"/>
</dbReference>
<dbReference type="InterPro" id="IPR036179">
    <property type="entry name" value="Ig-like_dom_sf"/>
</dbReference>
<keyword evidence="4" id="KW-1185">Reference proteome</keyword>
<protein>
    <recommendedName>
        <fullName evidence="2">Ig-like domain-containing protein</fullName>
    </recommendedName>
</protein>
<dbReference type="InterPro" id="IPR003599">
    <property type="entry name" value="Ig_sub"/>
</dbReference>
<dbReference type="EMBL" id="JAYMGO010000015">
    <property type="protein sequence ID" value="KAL1261074.1"/>
    <property type="molecule type" value="Genomic_DNA"/>
</dbReference>
<keyword evidence="1" id="KW-1133">Transmembrane helix</keyword>
<accession>A0ABR3MAU7</accession>